<dbReference type="OrthoDB" id="40579at2759"/>
<dbReference type="InterPro" id="IPR023214">
    <property type="entry name" value="HAD_sf"/>
</dbReference>
<dbReference type="GO" id="GO:0016791">
    <property type="term" value="F:phosphatase activity"/>
    <property type="evidence" value="ECO:0007669"/>
    <property type="project" value="TreeGrafter"/>
</dbReference>
<keyword evidence="2" id="KW-1185">Reference proteome</keyword>
<dbReference type="PANTHER" id="PTHR18901:SF38">
    <property type="entry name" value="PSEUDOURIDINE-5'-PHOSPHATASE"/>
    <property type="match status" value="1"/>
</dbReference>
<evidence type="ECO:0000313" key="1">
    <source>
        <dbReference type="EMBL" id="KAH3658904.1"/>
    </source>
</evidence>
<comment type="caution">
    <text evidence="1">The sequence shown here is derived from an EMBL/GenBank/DDBJ whole genome shotgun (WGS) entry which is preliminary data.</text>
</comment>
<dbReference type="EMBL" id="JAEUBD010001571">
    <property type="protein sequence ID" value="KAH3658904.1"/>
    <property type="molecule type" value="Genomic_DNA"/>
</dbReference>
<dbReference type="Proteomes" id="UP000788993">
    <property type="component" value="Unassembled WGS sequence"/>
</dbReference>
<reference evidence="1" key="2">
    <citation type="submission" date="2021-01" db="EMBL/GenBank/DDBJ databases">
        <authorList>
            <person name="Schikora-Tamarit M.A."/>
        </authorList>
    </citation>
    <scope>NUCLEOTIDE SEQUENCE</scope>
    <source>
        <strain evidence="1">NCAIM Y.01608</strain>
    </source>
</reference>
<accession>A0A9P8NTP4</accession>
<gene>
    <name evidence="1" type="ORF">OGATHE_006630</name>
</gene>
<dbReference type="PANTHER" id="PTHR18901">
    <property type="entry name" value="2-DEOXYGLUCOSE-6-PHOSPHATE PHOSPHATASE 2"/>
    <property type="match status" value="1"/>
</dbReference>
<protein>
    <submittedName>
        <fullName evidence="1">Uncharacterized protein</fullName>
    </submittedName>
</protein>
<name>A0A9P8NTP4_9ASCO</name>
<sequence length="246" mass="27435">MGPPKTVKACLFDMDGLLIDSESVYTTSISDILVNRFNIPGGLTWDVKMKLQGLPGPKASQTVIDEYKLEGITAQELYEWTSRKQAELWPKVQFLPGALDLVRKLAAKGIPMVVCTSSHKDKYDIKTAHLQEGFKHFELVITGDNPVIAGKGKPLPFIWWLGLSELNDKLRSEGRIQEDIKIEEVLIFEDAVPGLISGKRAGGYVIWVPDPHVLEMTKPEELLDNGAKGELLTSLEEFDLAKYNLD</sequence>
<dbReference type="Pfam" id="PF00702">
    <property type="entry name" value="Hydrolase"/>
    <property type="match status" value="1"/>
</dbReference>
<dbReference type="Gene3D" id="3.40.50.1000">
    <property type="entry name" value="HAD superfamily/HAD-like"/>
    <property type="match status" value="1"/>
</dbReference>
<dbReference type="SFLD" id="SFLDS00003">
    <property type="entry name" value="Haloacid_Dehalogenase"/>
    <property type="match status" value="1"/>
</dbReference>
<reference evidence="1" key="1">
    <citation type="journal article" date="2021" name="Open Biol.">
        <title>Shared evolutionary footprints suggest mitochondrial oxidative damage underlies multiple complex I losses in fungi.</title>
        <authorList>
            <person name="Schikora-Tamarit M.A."/>
            <person name="Marcet-Houben M."/>
            <person name="Nosek J."/>
            <person name="Gabaldon T."/>
        </authorList>
    </citation>
    <scope>NUCLEOTIDE SEQUENCE</scope>
    <source>
        <strain evidence="1">NCAIM Y.01608</strain>
    </source>
</reference>
<evidence type="ECO:0000313" key="2">
    <source>
        <dbReference type="Proteomes" id="UP000788993"/>
    </source>
</evidence>
<dbReference type="Gene3D" id="1.10.150.240">
    <property type="entry name" value="Putative phosphatase, domain 2"/>
    <property type="match status" value="1"/>
</dbReference>
<dbReference type="SFLD" id="SFLDG01129">
    <property type="entry name" value="C1.5:_HAD__Beta-PGM__Phosphata"/>
    <property type="match status" value="1"/>
</dbReference>
<organism evidence="1 2">
    <name type="scientific">Ogataea polymorpha</name>
    <dbReference type="NCBI Taxonomy" id="460523"/>
    <lineage>
        <taxon>Eukaryota</taxon>
        <taxon>Fungi</taxon>
        <taxon>Dikarya</taxon>
        <taxon>Ascomycota</taxon>
        <taxon>Saccharomycotina</taxon>
        <taxon>Pichiomycetes</taxon>
        <taxon>Pichiales</taxon>
        <taxon>Pichiaceae</taxon>
        <taxon>Ogataea</taxon>
    </lineage>
</organism>
<dbReference type="SUPFAM" id="SSF56784">
    <property type="entry name" value="HAD-like"/>
    <property type="match status" value="1"/>
</dbReference>
<dbReference type="InterPro" id="IPR023198">
    <property type="entry name" value="PGP-like_dom2"/>
</dbReference>
<dbReference type="InterPro" id="IPR036412">
    <property type="entry name" value="HAD-like_sf"/>
</dbReference>
<proteinExistence type="predicted"/>
<dbReference type="AlphaFoldDB" id="A0A9P8NTP4"/>